<evidence type="ECO:0000313" key="2">
    <source>
        <dbReference type="Proteomes" id="UP000887575"/>
    </source>
</evidence>
<dbReference type="Proteomes" id="UP000887575">
    <property type="component" value="Unassembled WGS sequence"/>
</dbReference>
<feature type="compositionally biased region" description="Basic and acidic residues" evidence="1">
    <location>
        <begin position="273"/>
        <end position="284"/>
    </location>
</feature>
<keyword evidence="2" id="KW-1185">Reference proteome</keyword>
<proteinExistence type="predicted"/>
<dbReference type="WBParaSite" id="MBELARI_LOCUS16376">
    <property type="protein sequence ID" value="MBELARI_LOCUS16376"/>
    <property type="gene ID" value="MBELARI_LOCUS16376"/>
</dbReference>
<dbReference type="AlphaFoldDB" id="A0AAF3EQU3"/>
<reference evidence="3" key="1">
    <citation type="submission" date="2024-02" db="UniProtKB">
        <authorList>
            <consortium name="WormBaseParasite"/>
        </authorList>
    </citation>
    <scope>IDENTIFICATION</scope>
</reference>
<feature type="compositionally biased region" description="Polar residues" evidence="1">
    <location>
        <begin position="227"/>
        <end position="240"/>
    </location>
</feature>
<feature type="region of interest" description="Disordered" evidence="1">
    <location>
        <begin position="26"/>
        <end position="48"/>
    </location>
</feature>
<evidence type="ECO:0000256" key="1">
    <source>
        <dbReference type="SAM" id="MobiDB-lite"/>
    </source>
</evidence>
<accession>A0AAF3EQU3</accession>
<organism evidence="2 3">
    <name type="scientific">Mesorhabditis belari</name>
    <dbReference type="NCBI Taxonomy" id="2138241"/>
    <lineage>
        <taxon>Eukaryota</taxon>
        <taxon>Metazoa</taxon>
        <taxon>Ecdysozoa</taxon>
        <taxon>Nematoda</taxon>
        <taxon>Chromadorea</taxon>
        <taxon>Rhabditida</taxon>
        <taxon>Rhabditina</taxon>
        <taxon>Rhabditomorpha</taxon>
        <taxon>Rhabditoidea</taxon>
        <taxon>Rhabditidae</taxon>
        <taxon>Mesorhabditinae</taxon>
        <taxon>Mesorhabditis</taxon>
    </lineage>
</organism>
<evidence type="ECO:0000313" key="3">
    <source>
        <dbReference type="WBParaSite" id="MBELARI_LOCUS16376"/>
    </source>
</evidence>
<sequence length="326" mass="37425">MPFINAPRERKSTYIDFEQPIPPSAYERISSSTASSSKSSVCPSSPGSLTSMSWFRSDENLYQSLPASSKEKRSRSPFKSPKKLVEPLYKICDALSRKCSFKRAGSPKPRTHEKEIDLPKPRMLDFESPEKWDSNNRVGCRELDLTPLCQMSPLEQKKSTINSRKLIIKRKSINEKSERKRDLRMMEGKIEDIDRRKIIGTYKNAGENVNCFGSVRERPNPLKYTDSMPTTSQKGYSEFTSPIARRPPSFTTSTPTRKPDGGIYKKKTPLSRHRSDAATLRQEHSPLRILSSPTKILYNSRRIRQAATRRNSMRIRQKNVLEVTYL</sequence>
<feature type="compositionally biased region" description="Low complexity" evidence="1">
    <location>
        <begin position="246"/>
        <end position="256"/>
    </location>
</feature>
<feature type="region of interest" description="Disordered" evidence="1">
    <location>
        <begin position="220"/>
        <end position="284"/>
    </location>
</feature>
<protein>
    <submittedName>
        <fullName evidence="3">Uncharacterized protein</fullName>
    </submittedName>
</protein>
<name>A0AAF3EQU3_9BILA</name>